<evidence type="ECO:0000259" key="2">
    <source>
        <dbReference type="SMART" id="SM00062"/>
    </source>
</evidence>
<dbReference type="EMBL" id="WNWR01001057">
    <property type="protein sequence ID" value="KAE9965764.1"/>
    <property type="molecule type" value="Genomic_DNA"/>
</dbReference>
<evidence type="ECO:0000313" key="3">
    <source>
        <dbReference type="EMBL" id="KAE9965764.1"/>
    </source>
</evidence>
<sequence>MKISQKTPILIAAWLSQAHAEIYQPTQPQLWSAPNTTSLLDTILSRGYLKVGTTGDYKPFSYSITNTTRFPSSNTTNSTLTPSSFNTSYIGADIDAAQALSNALNLPHPVKFVPTIWANLTKDVNAGKFDIAMGGITITLERAKTVFFSTATQRTGKVACIRCSDASKFTSLDSLDREGVVVVVNPGGTNEKFDRANLARATIKVVDDNNAVFRAVLDGEGDAMITDSIEVELQMKLHPNKLCMVSGSNGFPFDFSQLGYLLPRDNPWKNFVDIFVGIQSGSGSWNTTLTKWMEFGWPTV</sequence>
<dbReference type="Proteomes" id="UP000490939">
    <property type="component" value="Unassembled WGS sequence"/>
</dbReference>
<dbReference type="Gene3D" id="3.40.190.10">
    <property type="entry name" value="Periplasmic binding protein-like II"/>
    <property type="match status" value="2"/>
</dbReference>
<evidence type="ECO:0000313" key="4">
    <source>
        <dbReference type="Proteomes" id="UP000490939"/>
    </source>
</evidence>
<dbReference type="AlphaFoldDB" id="A0A8H3UBP0"/>
<accession>A0A8H3UBP0</accession>
<dbReference type="SUPFAM" id="SSF53850">
    <property type="entry name" value="Periplasmic binding protein-like II"/>
    <property type="match status" value="1"/>
</dbReference>
<dbReference type="SMART" id="SM00062">
    <property type="entry name" value="PBPb"/>
    <property type="match status" value="1"/>
</dbReference>
<proteinExistence type="predicted"/>
<gene>
    <name evidence="3" type="ORF">EG327_000338</name>
</gene>
<protein>
    <recommendedName>
        <fullName evidence="2">Solute-binding protein family 3/N-terminal domain-containing protein</fullName>
    </recommendedName>
</protein>
<dbReference type="PANTHER" id="PTHR35936:SF19">
    <property type="entry name" value="AMINO-ACID-BINDING PROTEIN YXEM-RELATED"/>
    <property type="match status" value="1"/>
</dbReference>
<keyword evidence="4" id="KW-1185">Reference proteome</keyword>
<evidence type="ECO:0000256" key="1">
    <source>
        <dbReference type="ARBA" id="ARBA00022729"/>
    </source>
</evidence>
<dbReference type="Pfam" id="PF00497">
    <property type="entry name" value="SBP_bac_3"/>
    <property type="match status" value="1"/>
</dbReference>
<dbReference type="InterPro" id="IPR001638">
    <property type="entry name" value="Solute-binding_3/MltF_N"/>
</dbReference>
<organism evidence="3 4">
    <name type="scientific">Venturia inaequalis</name>
    <name type="common">Apple scab fungus</name>
    <dbReference type="NCBI Taxonomy" id="5025"/>
    <lineage>
        <taxon>Eukaryota</taxon>
        <taxon>Fungi</taxon>
        <taxon>Dikarya</taxon>
        <taxon>Ascomycota</taxon>
        <taxon>Pezizomycotina</taxon>
        <taxon>Dothideomycetes</taxon>
        <taxon>Pleosporomycetidae</taxon>
        <taxon>Venturiales</taxon>
        <taxon>Venturiaceae</taxon>
        <taxon>Venturia</taxon>
    </lineage>
</organism>
<keyword evidence="1" id="KW-0732">Signal</keyword>
<reference evidence="3 4" key="1">
    <citation type="submission" date="2019-07" db="EMBL/GenBank/DDBJ databases">
        <title>Venturia inaequalis Genome Resource.</title>
        <authorList>
            <person name="Lichtner F.J."/>
        </authorList>
    </citation>
    <scope>NUCLEOTIDE SEQUENCE [LARGE SCALE GENOMIC DNA]</scope>
    <source>
        <strain evidence="3 4">DMI_063113</strain>
    </source>
</reference>
<feature type="domain" description="Solute-binding protein family 3/N-terminal" evidence="2">
    <location>
        <begin position="48"/>
        <end position="296"/>
    </location>
</feature>
<comment type="caution">
    <text evidence="3">The sequence shown here is derived from an EMBL/GenBank/DDBJ whole genome shotgun (WGS) entry which is preliminary data.</text>
</comment>
<name>A0A8H3UBP0_VENIN</name>
<dbReference type="PANTHER" id="PTHR35936">
    <property type="entry name" value="MEMBRANE-BOUND LYTIC MUREIN TRANSGLYCOSYLASE F"/>
    <property type="match status" value="1"/>
</dbReference>